<dbReference type="InterPro" id="IPR036291">
    <property type="entry name" value="NAD(P)-bd_dom_sf"/>
</dbReference>
<dbReference type="PANTHER" id="PTHR42760:SF40">
    <property type="entry name" value="3-OXOACYL-[ACYL-CARRIER-PROTEIN] REDUCTASE, CHLOROPLASTIC"/>
    <property type="match status" value="1"/>
</dbReference>
<dbReference type="SUPFAM" id="SSF51735">
    <property type="entry name" value="NAD(P)-binding Rossmann-fold domains"/>
    <property type="match status" value="1"/>
</dbReference>
<dbReference type="RefSeq" id="WP_210043882.1">
    <property type="nucleotide sequence ID" value="NZ_JBHLVU010000001.1"/>
</dbReference>
<dbReference type="Gene3D" id="3.40.50.720">
    <property type="entry name" value="NAD(P)-binding Rossmann-like Domain"/>
    <property type="match status" value="1"/>
</dbReference>
<dbReference type="CDD" id="cd05233">
    <property type="entry name" value="SDR_c"/>
    <property type="match status" value="1"/>
</dbReference>
<proteinExistence type="inferred from homology"/>
<dbReference type="Pfam" id="PF13561">
    <property type="entry name" value="adh_short_C2"/>
    <property type="match status" value="1"/>
</dbReference>
<reference evidence="2 3" key="1">
    <citation type="submission" date="2021-07" db="EMBL/GenBank/DDBJ databases">
        <title>Paenibacillus radiodurans sp. nov., isolated from the southeastern edge of Tengger Desert.</title>
        <authorList>
            <person name="Zhang G."/>
        </authorList>
    </citation>
    <scope>NUCLEOTIDE SEQUENCE [LARGE SCALE GENOMIC DNA]</scope>
    <source>
        <strain evidence="2 3">CCM 7311</strain>
    </source>
</reference>
<dbReference type="Proteomes" id="UP001519887">
    <property type="component" value="Unassembled WGS sequence"/>
</dbReference>
<dbReference type="PANTHER" id="PTHR42760">
    <property type="entry name" value="SHORT-CHAIN DEHYDROGENASES/REDUCTASES FAMILY MEMBER"/>
    <property type="match status" value="1"/>
</dbReference>
<dbReference type="InterPro" id="IPR002347">
    <property type="entry name" value="SDR_fam"/>
</dbReference>
<gene>
    <name evidence="2" type="ORF">K0U00_33345</name>
</gene>
<organism evidence="2 3">
    <name type="scientific">Paenibacillus sepulcri</name>
    <dbReference type="NCBI Taxonomy" id="359917"/>
    <lineage>
        <taxon>Bacteria</taxon>
        <taxon>Bacillati</taxon>
        <taxon>Bacillota</taxon>
        <taxon>Bacilli</taxon>
        <taxon>Bacillales</taxon>
        <taxon>Paenibacillaceae</taxon>
        <taxon>Paenibacillus</taxon>
    </lineage>
</organism>
<name>A0ABS7CE13_9BACL</name>
<accession>A0ABS7CE13</accession>
<keyword evidence="3" id="KW-1185">Reference proteome</keyword>
<evidence type="ECO:0000313" key="3">
    <source>
        <dbReference type="Proteomes" id="UP001519887"/>
    </source>
</evidence>
<sequence>MTRTIFITQGSHRINRLILECLLEREYQVCLQFTKRQEADECLADISADCRKQLYIFYGHANEASIMIDQAVSRMGSLDYLIHGVDTLNEEELFEADPLALGTYTADLFRDIFLFSRSIASHMAKNKQGHIVFPLMADALYYDGYPSSPIINLGKLALMKSLAKEFSPFRIAVNAVTLGYYAPEESLNSKELKQRLEIHALKPLLPGLKELVSASIDMLFQTKSHLVSGQNLHVGHGTDTFI</sequence>
<evidence type="ECO:0000313" key="2">
    <source>
        <dbReference type="EMBL" id="MBW7458945.1"/>
    </source>
</evidence>
<dbReference type="EMBL" id="JAHZIK010001414">
    <property type="protein sequence ID" value="MBW7458945.1"/>
    <property type="molecule type" value="Genomic_DNA"/>
</dbReference>
<evidence type="ECO:0000256" key="1">
    <source>
        <dbReference type="ARBA" id="ARBA00006484"/>
    </source>
</evidence>
<comment type="similarity">
    <text evidence="1">Belongs to the short-chain dehydrogenases/reductases (SDR) family.</text>
</comment>
<protein>
    <submittedName>
        <fullName evidence="2">SDR family oxidoreductase</fullName>
    </submittedName>
</protein>
<comment type="caution">
    <text evidence="2">The sequence shown here is derived from an EMBL/GenBank/DDBJ whole genome shotgun (WGS) entry which is preliminary data.</text>
</comment>